<evidence type="ECO:0000256" key="1">
    <source>
        <dbReference type="SAM" id="MobiDB-lite"/>
    </source>
</evidence>
<feature type="compositionally biased region" description="Basic and acidic residues" evidence="1">
    <location>
        <begin position="225"/>
        <end position="238"/>
    </location>
</feature>
<feature type="region of interest" description="Disordered" evidence="1">
    <location>
        <begin position="162"/>
        <end position="238"/>
    </location>
</feature>
<organism evidence="2 3">
    <name type="scientific">Nepenthes gracilis</name>
    <name type="common">Slender pitcher plant</name>
    <dbReference type="NCBI Taxonomy" id="150966"/>
    <lineage>
        <taxon>Eukaryota</taxon>
        <taxon>Viridiplantae</taxon>
        <taxon>Streptophyta</taxon>
        <taxon>Embryophyta</taxon>
        <taxon>Tracheophyta</taxon>
        <taxon>Spermatophyta</taxon>
        <taxon>Magnoliopsida</taxon>
        <taxon>eudicotyledons</taxon>
        <taxon>Gunneridae</taxon>
        <taxon>Pentapetalae</taxon>
        <taxon>Caryophyllales</taxon>
        <taxon>Nepenthaceae</taxon>
        <taxon>Nepenthes</taxon>
    </lineage>
</organism>
<dbReference type="Proteomes" id="UP001279734">
    <property type="component" value="Unassembled WGS sequence"/>
</dbReference>
<name>A0AAD3XVP2_NEPGR</name>
<dbReference type="PANTHER" id="PTHR48475:SF2">
    <property type="entry name" value="RIBONUCLEASE H"/>
    <property type="match status" value="1"/>
</dbReference>
<proteinExistence type="predicted"/>
<feature type="compositionally biased region" description="Low complexity" evidence="1">
    <location>
        <begin position="173"/>
        <end position="186"/>
    </location>
</feature>
<feature type="compositionally biased region" description="Basic and acidic residues" evidence="1">
    <location>
        <begin position="192"/>
        <end position="201"/>
    </location>
</feature>
<accession>A0AAD3XVP2</accession>
<comment type="caution">
    <text evidence="2">The sequence shown here is derived from an EMBL/GenBank/DDBJ whole genome shotgun (WGS) entry which is preliminary data.</text>
</comment>
<protein>
    <submittedName>
        <fullName evidence="2">Uncharacterized protein</fullName>
    </submittedName>
</protein>
<keyword evidence="3" id="KW-1185">Reference proteome</keyword>
<gene>
    <name evidence="2" type="ORF">Nepgr_021128</name>
</gene>
<evidence type="ECO:0000313" key="2">
    <source>
        <dbReference type="EMBL" id="GMH19287.1"/>
    </source>
</evidence>
<dbReference type="PANTHER" id="PTHR48475">
    <property type="entry name" value="RIBONUCLEASE H"/>
    <property type="match status" value="1"/>
</dbReference>
<reference evidence="2" key="1">
    <citation type="submission" date="2023-05" db="EMBL/GenBank/DDBJ databases">
        <title>Nepenthes gracilis genome sequencing.</title>
        <authorList>
            <person name="Fukushima K."/>
        </authorList>
    </citation>
    <scope>NUCLEOTIDE SEQUENCE</scope>
    <source>
        <strain evidence="2">SING2019-196</strain>
    </source>
</reference>
<sequence length="238" mass="26898">MLLRGLKTKLEDTRGPWADELPSVLWSYCTTTRETPFSLCYGAQAVIPVKVGLPSFQIECFDLVSNSQWLRECLDLLPEVHDVAHLRTVAYPQRIARYYNKWVKACPLEVGDLVLRSVEAMGKTAHRNKLSPNWEGLFLVLKILQHGAYKLRIQDGNWSLGPGIPPTSRITTSQGGSESSQQNGPQNLRGYKRQECDDLLGRRKHPQSMTVDRLGLCARKRRRPSKTECRDGVEHGTA</sequence>
<dbReference type="AlphaFoldDB" id="A0AAD3XVP2"/>
<dbReference type="EMBL" id="BSYO01000020">
    <property type="protein sequence ID" value="GMH19287.1"/>
    <property type="molecule type" value="Genomic_DNA"/>
</dbReference>
<evidence type="ECO:0000313" key="3">
    <source>
        <dbReference type="Proteomes" id="UP001279734"/>
    </source>
</evidence>